<keyword evidence="5" id="KW-1015">Disulfide bond</keyword>
<feature type="domain" description="BPTI/Kunitz inhibitor" evidence="6">
    <location>
        <begin position="39"/>
        <end position="89"/>
    </location>
</feature>
<dbReference type="Gene3D" id="4.10.410.10">
    <property type="entry name" value="Pancreatic trypsin inhibitor Kunitz domain"/>
    <property type="match status" value="2"/>
</dbReference>
<evidence type="ECO:0000256" key="3">
    <source>
        <dbReference type="ARBA" id="ARBA00022690"/>
    </source>
</evidence>
<evidence type="ECO:0000259" key="6">
    <source>
        <dbReference type="PROSITE" id="PS50279"/>
    </source>
</evidence>
<reference evidence="7" key="1">
    <citation type="submission" date="2012-11" db="EMBL/GenBank/DDBJ databases">
        <authorList>
            <person name="Lucero-Rivera Y.E."/>
            <person name="Tovar-Ramirez D."/>
        </authorList>
    </citation>
    <scope>NUCLEOTIDE SEQUENCE</scope>
    <source>
        <tissue evidence="7">Salivary gland</tissue>
    </source>
</reference>
<dbReference type="InterPro" id="IPR036880">
    <property type="entry name" value="Kunitz_BPTI_sf"/>
</dbReference>
<dbReference type="SUPFAM" id="SSF57362">
    <property type="entry name" value="BPTI-like"/>
    <property type="match status" value="2"/>
</dbReference>
<sequence length="113" mass="13283">KMYCRMFLYYGFGGNENRFHSEKSCLTKCMPGRTPKVVCSKNPYAQRCVGHGPRWYFNSSQDTCQQLPHHYCATSANRFYKCVECITRCSNVDSKYKCRDILRGPFQELRKPE</sequence>
<dbReference type="EMBL" id="GACK01002567">
    <property type="protein sequence ID" value="JAA62467.1"/>
    <property type="molecule type" value="mRNA"/>
</dbReference>
<comment type="subcellular location">
    <subcellularLocation>
        <location evidence="1">Secreted</location>
    </subcellularLocation>
</comment>
<keyword evidence="3" id="KW-0646">Protease inhibitor</keyword>
<dbReference type="InterPro" id="IPR002223">
    <property type="entry name" value="Kunitz_BPTI"/>
</dbReference>
<keyword evidence="4" id="KW-0722">Serine protease inhibitor</keyword>
<proteinExistence type="evidence at transcript level"/>
<dbReference type="PROSITE" id="PS50279">
    <property type="entry name" value="BPTI_KUNITZ_2"/>
    <property type="match status" value="2"/>
</dbReference>
<dbReference type="Pfam" id="PF00014">
    <property type="entry name" value="Kunitz_BPTI"/>
    <property type="match status" value="2"/>
</dbReference>
<reference evidence="7" key="2">
    <citation type="journal article" date="2015" name="J. Proteomics">
        <title>Sexual differences in the sialomes of the zebra tick, Rhipicephalus pulchellus.</title>
        <authorList>
            <person name="Tan A.W."/>
            <person name="Francischetti I.M."/>
            <person name="Slovak M."/>
            <person name="Kini R.M."/>
            <person name="Ribeiro J.M."/>
        </authorList>
    </citation>
    <scope>NUCLEOTIDE SEQUENCE</scope>
    <source>
        <tissue evidence="7">Salivary gland</tissue>
    </source>
</reference>
<protein>
    <submittedName>
        <fullName evidence="7">Putative monolaris</fullName>
    </submittedName>
</protein>
<dbReference type="InterPro" id="IPR050098">
    <property type="entry name" value="TFPI/VKTCI-like"/>
</dbReference>
<dbReference type="PANTHER" id="PTHR10083">
    <property type="entry name" value="KUNITZ-TYPE PROTEASE INHIBITOR-RELATED"/>
    <property type="match status" value="1"/>
</dbReference>
<dbReference type="GO" id="GO:0004867">
    <property type="term" value="F:serine-type endopeptidase inhibitor activity"/>
    <property type="evidence" value="ECO:0007669"/>
    <property type="project" value="UniProtKB-KW"/>
</dbReference>
<dbReference type="GO" id="GO:0005615">
    <property type="term" value="C:extracellular space"/>
    <property type="evidence" value="ECO:0007669"/>
    <property type="project" value="TreeGrafter"/>
</dbReference>
<feature type="non-terminal residue" evidence="7">
    <location>
        <position position="1"/>
    </location>
</feature>
<evidence type="ECO:0000256" key="1">
    <source>
        <dbReference type="ARBA" id="ARBA00004613"/>
    </source>
</evidence>
<dbReference type="AlphaFoldDB" id="L7MF65"/>
<keyword evidence="2" id="KW-0964">Secreted</keyword>
<feature type="domain" description="BPTI/Kunitz inhibitor" evidence="6">
    <location>
        <begin position="1"/>
        <end position="29"/>
    </location>
</feature>
<name>L7MF65_RHIPC</name>
<evidence type="ECO:0000256" key="4">
    <source>
        <dbReference type="ARBA" id="ARBA00022900"/>
    </source>
</evidence>
<evidence type="ECO:0000256" key="5">
    <source>
        <dbReference type="ARBA" id="ARBA00023157"/>
    </source>
</evidence>
<evidence type="ECO:0000313" key="7">
    <source>
        <dbReference type="EMBL" id="JAA62467.1"/>
    </source>
</evidence>
<accession>L7MF65</accession>
<dbReference type="PANTHER" id="PTHR10083:SF217">
    <property type="entry name" value="BOOPHILIN-H2"/>
    <property type="match status" value="1"/>
</dbReference>
<organism evidence="7">
    <name type="scientific">Rhipicephalus pulchellus</name>
    <name type="common">Yellow backed tick</name>
    <name type="synonym">Dermacentor pulchellus</name>
    <dbReference type="NCBI Taxonomy" id="72859"/>
    <lineage>
        <taxon>Eukaryota</taxon>
        <taxon>Metazoa</taxon>
        <taxon>Ecdysozoa</taxon>
        <taxon>Arthropoda</taxon>
        <taxon>Chelicerata</taxon>
        <taxon>Arachnida</taxon>
        <taxon>Acari</taxon>
        <taxon>Parasitiformes</taxon>
        <taxon>Ixodida</taxon>
        <taxon>Ixodoidea</taxon>
        <taxon>Ixodidae</taxon>
        <taxon>Rhipicephalinae</taxon>
        <taxon>Rhipicephalus</taxon>
        <taxon>Rhipicephalus</taxon>
    </lineage>
</organism>
<evidence type="ECO:0000256" key="2">
    <source>
        <dbReference type="ARBA" id="ARBA00022525"/>
    </source>
</evidence>